<evidence type="ECO:0000313" key="2">
    <source>
        <dbReference type="EMBL" id="RZU65891.1"/>
    </source>
</evidence>
<keyword evidence="1" id="KW-0472">Membrane</keyword>
<accession>A0A4Q8AP21</accession>
<feature type="transmembrane region" description="Helical" evidence="1">
    <location>
        <begin position="27"/>
        <end position="49"/>
    </location>
</feature>
<proteinExistence type="predicted"/>
<keyword evidence="3" id="KW-1185">Reference proteome</keyword>
<protein>
    <submittedName>
        <fullName evidence="2">Uncharacterized protein DUF4307</fullName>
    </submittedName>
</protein>
<dbReference type="RefSeq" id="WP_130506170.1">
    <property type="nucleotide sequence ID" value="NZ_SHLC01000001.1"/>
</dbReference>
<dbReference type="InterPro" id="IPR025443">
    <property type="entry name" value="DUF4307"/>
</dbReference>
<dbReference type="OrthoDB" id="4793644at2"/>
<dbReference type="EMBL" id="SHLC01000001">
    <property type="protein sequence ID" value="RZU65891.1"/>
    <property type="molecule type" value="Genomic_DNA"/>
</dbReference>
<reference evidence="2 3" key="1">
    <citation type="submission" date="2019-02" db="EMBL/GenBank/DDBJ databases">
        <title>Sequencing the genomes of 1000 actinobacteria strains.</title>
        <authorList>
            <person name="Klenk H.-P."/>
        </authorList>
    </citation>
    <scope>NUCLEOTIDE SEQUENCE [LARGE SCALE GENOMIC DNA]</scope>
    <source>
        <strain evidence="2 3">DSM 18319</strain>
    </source>
</reference>
<keyword evidence="1" id="KW-1133">Transmembrane helix</keyword>
<evidence type="ECO:0000256" key="1">
    <source>
        <dbReference type="SAM" id="Phobius"/>
    </source>
</evidence>
<gene>
    <name evidence="2" type="ORF">EV379_2230</name>
</gene>
<dbReference type="AlphaFoldDB" id="A0A4Q8AP21"/>
<keyword evidence="1" id="KW-0812">Transmembrane</keyword>
<organism evidence="2 3">
    <name type="scientific">Microterricola gilva</name>
    <dbReference type="NCBI Taxonomy" id="393267"/>
    <lineage>
        <taxon>Bacteria</taxon>
        <taxon>Bacillati</taxon>
        <taxon>Actinomycetota</taxon>
        <taxon>Actinomycetes</taxon>
        <taxon>Micrococcales</taxon>
        <taxon>Microbacteriaceae</taxon>
        <taxon>Microterricola</taxon>
    </lineage>
</organism>
<name>A0A4Q8AP21_9MICO</name>
<sequence>MSTDPAQPTDLDQRYGRTRTRGRNERLILIISAAVFAVVLVAWVVWAGLDGSKPMVEARDVAHTILDDQTVRVDYEVSMPAGEQASCAVQALNEDFTVVGWKIVDIPASDRYTRAFTETLRTSLPANTGLIFRCWLT</sequence>
<comment type="caution">
    <text evidence="2">The sequence shown here is derived from an EMBL/GenBank/DDBJ whole genome shotgun (WGS) entry which is preliminary data.</text>
</comment>
<dbReference type="Proteomes" id="UP000291483">
    <property type="component" value="Unassembled WGS sequence"/>
</dbReference>
<evidence type="ECO:0000313" key="3">
    <source>
        <dbReference type="Proteomes" id="UP000291483"/>
    </source>
</evidence>
<dbReference type="Pfam" id="PF14155">
    <property type="entry name" value="DUF4307"/>
    <property type="match status" value="1"/>
</dbReference>